<dbReference type="Gene3D" id="2.60.40.10">
    <property type="entry name" value="Immunoglobulins"/>
    <property type="match status" value="5"/>
</dbReference>
<dbReference type="Pfam" id="PF05345">
    <property type="entry name" value="He_PIG"/>
    <property type="match status" value="5"/>
</dbReference>
<keyword evidence="1" id="KW-0732">Signal</keyword>
<organism evidence="2 3">
    <name type="scientific">Terriglobus aquaticus</name>
    <dbReference type="NCBI Taxonomy" id="940139"/>
    <lineage>
        <taxon>Bacteria</taxon>
        <taxon>Pseudomonadati</taxon>
        <taxon>Acidobacteriota</taxon>
        <taxon>Terriglobia</taxon>
        <taxon>Terriglobales</taxon>
        <taxon>Acidobacteriaceae</taxon>
        <taxon>Terriglobus</taxon>
    </lineage>
</organism>
<sequence>MFGASAVLLLAVLQGCGAGMPNVVEAAEQTASSTALTVQTPNTVPGVQLGSGSITVTAMAGQSFAFPMQVIGGKSPYQWSVISGSLPTGISLTSSGNVSGTLAAPGTWTATIQVSDSAKPPKVQQEIVTFKVAPRALAVTTTSVPGGQVNSAYNAPLKADGGTPNFTWSLESGSLPTGLSVSPSGAIIGTPTKAMTTTFSVAVSDSGSPAQRKSQSMTLAVTEAPIVVTSTSLGNAQQNSAFSATLHATGGDGTFAWSLNSGSLPAGLVLNSNGTITGTPTSSGPSNFSVAVRDAAQRTTANLSLVVAPAPPPLTVTTSSLSSATNGNAYNAALAATGGTPSYTWSLGSGSLPAGVTLSSSGVLSGTPTVSGNFTFTAAVADQSSPALHTSKAFTLAVANTPLTINTGSFTAAQNNVSYAAQLSATGGTQGYTWSIKSGSLPAGLTLQATTGAITGTPSSNGSYTFTYQVADSGSPQQTASASATITVGAAPAALTAGTTWFVRPDGGNRYDASLYTLGQCDGKADAPYPGHGYNQHCAFSDLRYMWMVGTYGNAGWVMQGGDTLVIEGCNALPSQQNPDGTHCRIGWDKATGNDSQNFWGAGVSAWWGLSMPPPPSGTATQHTRILGACAYGNYSCNPVNTYPYTNNNLTQIYASFGSNIAIFLTGSQYVDLEGLEITTHNGTCARYGTTNPLPGCNTGANRPLSDQADQAIATDNTSANILLQDIYIHGFSSNGIGGPIGGKIVANRVNISFNAFAGWNFDDGHSTNNAPGSSLEQHYVTMVGNGCQEEYPIVHTQFPAKGCWDTTSGGFGDSWSGQQGGMDSFSCDHCYIAYNSKDGAMGPHTLIGNLSLTNSAWIGNMGQSGKWGQGSNATFLFQNNVVIGNCMRMSQYLPGAAQNFDSRTGLTGSGLSGYCRAAGPLIDYFSGANSTVQFDHNTVVTYQPTIFEPGCLNPGTCGTSPINFTNNIVLAYTSSYGISPFNPGQQPGLFYKDDSSVPIQSSHNIWYGIKNDYSTCGNNGTLCTDPMLAGELPQGGFTTVESALDNFNFRPAPGSPAIAQGVMNALTPLLDFFGVQQTATPTIGAAVQ</sequence>
<name>A0ABW9KHW8_9BACT</name>
<dbReference type="RefSeq" id="WP_263413648.1">
    <property type="nucleotide sequence ID" value="NZ_JAGSYB010000001.1"/>
</dbReference>
<accession>A0ABW9KHW8</accession>
<dbReference type="InterPro" id="IPR013783">
    <property type="entry name" value="Ig-like_fold"/>
</dbReference>
<feature type="chain" id="PRO_5047071544" evidence="1">
    <location>
        <begin position="27"/>
        <end position="1089"/>
    </location>
</feature>
<feature type="signal peptide" evidence="1">
    <location>
        <begin position="1"/>
        <end position="26"/>
    </location>
</feature>
<dbReference type="EMBL" id="JBJYXY010000001">
    <property type="protein sequence ID" value="MFN2974798.1"/>
    <property type="molecule type" value="Genomic_DNA"/>
</dbReference>
<protein>
    <submittedName>
        <fullName evidence="2">Ig domain-containing protein</fullName>
    </submittedName>
</protein>
<proteinExistence type="predicted"/>
<evidence type="ECO:0000256" key="1">
    <source>
        <dbReference type="SAM" id="SignalP"/>
    </source>
</evidence>
<dbReference type="PANTHER" id="PTHR37494:SF1">
    <property type="entry name" value="STAPHYLOCOCCUS AUREUS SURFACE PROTEIN A"/>
    <property type="match status" value="1"/>
</dbReference>
<dbReference type="InterPro" id="IPR015919">
    <property type="entry name" value="Cadherin-like_sf"/>
</dbReference>
<dbReference type="SUPFAM" id="SSF49313">
    <property type="entry name" value="Cadherin-like"/>
    <property type="match status" value="3"/>
</dbReference>
<dbReference type="Proteomes" id="UP001634747">
    <property type="component" value="Unassembled WGS sequence"/>
</dbReference>
<dbReference type="PANTHER" id="PTHR37494">
    <property type="entry name" value="HEMAGGLUTININ"/>
    <property type="match status" value="1"/>
</dbReference>
<evidence type="ECO:0000313" key="3">
    <source>
        <dbReference type="Proteomes" id="UP001634747"/>
    </source>
</evidence>
<keyword evidence="3" id="KW-1185">Reference proteome</keyword>
<reference evidence="2 3" key="1">
    <citation type="submission" date="2024-12" db="EMBL/GenBank/DDBJ databases">
        <authorList>
            <person name="Lee Y."/>
        </authorList>
    </citation>
    <scope>NUCLEOTIDE SEQUENCE [LARGE SCALE GENOMIC DNA]</scope>
    <source>
        <strain evidence="2 3">03SUJ4</strain>
    </source>
</reference>
<evidence type="ECO:0000313" key="2">
    <source>
        <dbReference type="EMBL" id="MFN2974798.1"/>
    </source>
</evidence>
<comment type="caution">
    <text evidence="2">The sequence shown here is derived from an EMBL/GenBank/DDBJ whole genome shotgun (WGS) entry which is preliminary data.</text>
</comment>
<dbReference type="CDD" id="cd11304">
    <property type="entry name" value="Cadherin_repeat"/>
    <property type="match status" value="1"/>
</dbReference>
<gene>
    <name evidence="2" type="ORF">ACK2TP_03405</name>
</gene>